<reference evidence="7" key="1">
    <citation type="journal article" date="2020" name="ISME J.">
        <title>Gammaproteobacteria mediating utilization of methyl-, sulfur- and petroleum organic compounds in deep ocean hydrothermal plumes.</title>
        <authorList>
            <person name="Zhou Z."/>
            <person name="Liu Y."/>
            <person name="Pan J."/>
            <person name="Cron B.R."/>
            <person name="Toner B.M."/>
            <person name="Anantharaman K."/>
            <person name="Breier J.A."/>
            <person name="Dick G.J."/>
            <person name="Li M."/>
        </authorList>
    </citation>
    <scope>NUCLEOTIDE SEQUENCE</scope>
    <source>
        <strain evidence="7">SZUA-1435</strain>
    </source>
</reference>
<evidence type="ECO:0000256" key="2">
    <source>
        <dbReference type="ARBA" id="ARBA00022448"/>
    </source>
</evidence>
<feature type="transmembrane region" description="Helical" evidence="6">
    <location>
        <begin position="256"/>
        <end position="283"/>
    </location>
</feature>
<feature type="transmembrane region" description="Helical" evidence="6">
    <location>
        <begin position="462"/>
        <end position="483"/>
    </location>
</feature>
<keyword evidence="5 6" id="KW-0472">Membrane</keyword>
<feature type="transmembrane region" description="Helical" evidence="6">
    <location>
        <begin position="176"/>
        <end position="194"/>
    </location>
</feature>
<feature type="transmembrane region" description="Helical" evidence="6">
    <location>
        <begin position="420"/>
        <end position="442"/>
    </location>
</feature>
<keyword evidence="3 6" id="KW-0812">Transmembrane</keyword>
<feature type="transmembrane region" description="Helical" evidence="6">
    <location>
        <begin position="39"/>
        <end position="64"/>
    </location>
</feature>
<dbReference type="PANTHER" id="PTHR42948">
    <property type="entry name" value="TRANSPORTER"/>
    <property type="match status" value="1"/>
</dbReference>
<feature type="transmembrane region" description="Helical" evidence="6">
    <location>
        <begin position="353"/>
        <end position="374"/>
    </location>
</feature>
<evidence type="ECO:0000313" key="7">
    <source>
        <dbReference type="EMBL" id="HIP56552.1"/>
    </source>
</evidence>
<evidence type="ECO:0000256" key="6">
    <source>
        <dbReference type="SAM" id="Phobius"/>
    </source>
</evidence>
<keyword evidence="2" id="KW-0813">Transport</keyword>
<dbReference type="PANTHER" id="PTHR42948:SF1">
    <property type="entry name" value="TRANSPORTER"/>
    <property type="match status" value="1"/>
</dbReference>
<dbReference type="GO" id="GO:0016020">
    <property type="term" value="C:membrane"/>
    <property type="evidence" value="ECO:0007669"/>
    <property type="project" value="UniProtKB-SubCell"/>
</dbReference>
<name>A0A832YYN7_9CREN</name>
<feature type="transmembrane region" description="Helical" evidence="6">
    <location>
        <begin position="380"/>
        <end position="399"/>
    </location>
</feature>
<dbReference type="InterPro" id="IPR037272">
    <property type="entry name" value="SNS_sf"/>
</dbReference>
<dbReference type="NCBIfam" id="NF037979">
    <property type="entry name" value="Na_transp"/>
    <property type="match status" value="1"/>
</dbReference>
<feature type="transmembrane region" description="Helical" evidence="6">
    <location>
        <begin position="226"/>
        <end position="244"/>
    </location>
</feature>
<dbReference type="Proteomes" id="UP000605805">
    <property type="component" value="Unassembled WGS sequence"/>
</dbReference>
<sequence>MNSNARSIETTWRARILFILATIGAMVGSGSIWRFPRLVAMYGGAAFLIPYSIAVFTVAIPLLIAEGIIGRETRCGVVHGFAKYAGREYAWLGAWIMWVNTAIMFYYSVVCGWSLAYFIYGLSGVYGVYKPGMGIRLWSSFIGSVWQPILFTAVVWLLTWIVLVKGTRGIEHTVRVMVPSIFIILALVLIRAITMKGSEVGLEYMFRPEIHRLTNAEVWLQAYSQVLWSTGAGWGIFLTYCSYLRKDDDINLNAAIAALGVSSAAVLAGPAVITTVAVTAPLIGIDPLRVYAEGNVGLTFIWLTELFPLIPFGAFIGTLFFLALFFAAFTSQIAIAEVPIKVLTDFGISRRRAATYVCIAGMVLALPAAISIDWLNNQDWVWGVGLLLNTLMLSIVMVRTGLERNRHVANRGSDIVIGRWWNAMVGFVAPLSVAMVLTWWIVQSISWYPDWWNPLKVFSTGTALLQWSLAMSVIYVVVNRVLASRLSCEKPQR</sequence>
<proteinExistence type="predicted"/>
<organism evidence="7 8">
    <name type="scientific">Ignisphaera aggregans</name>
    <dbReference type="NCBI Taxonomy" id="334771"/>
    <lineage>
        <taxon>Archaea</taxon>
        <taxon>Thermoproteota</taxon>
        <taxon>Thermoprotei</taxon>
        <taxon>Desulfurococcales</taxon>
        <taxon>Desulfurococcaceae</taxon>
        <taxon>Ignisphaera</taxon>
    </lineage>
</organism>
<evidence type="ECO:0000256" key="1">
    <source>
        <dbReference type="ARBA" id="ARBA00004141"/>
    </source>
</evidence>
<evidence type="ECO:0000313" key="8">
    <source>
        <dbReference type="Proteomes" id="UP000605805"/>
    </source>
</evidence>
<dbReference type="EMBL" id="DQTV01000013">
    <property type="protein sequence ID" value="HIP56552.1"/>
    <property type="molecule type" value="Genomic_DNA"/>
</dbReference>
<dbReference type="SUPFAM" id="SSF161070">
    <property type="entry name" value="SNF-like"/>
    <property type="match status" value="1"/>
</dbReference>
<keyword evidence="4 6" id="KW-1133">Transmembrane helix</keyword>
<accession>A0A832YYN7</accession>
<dbReference type="Pfam" id="PF00209">
    <property type="entry name" value="SNF"/>
    <property type="match status" value="2"/>
</dbReference>
<protein>
    <submittedName>
        <fullName evidence="7">Sodium-dependent transporter</fullName>
    </submittedName>
</protein>
<dbReference type="PROSITE" id="PS50267">
    <property type="entry name" value="NA_NEUROTRAN_SYMP_3"/>
    <property type="match status" value="1"/>
</dbReference>
<dbReference type="InterPro" id="IPR000175">
    <property type="entry name" value="Na/ntran_symport"/>
</dbReference>
<feature type="transmembrane region" description="Helical" evidence="6">
    <location>
        <begin position="12"/>
        <end position="33"/>
    </location>
</feature>
<dbReference type="PRINTS" id="PR00176">
    <property type="entry name" value="NANEUSMPORT"/>
</dbReference>
<evidence type="ECO:0000256" key="4">
    <source>
        <dbReference type="ARBA" id="ARBA00022989"/>
    </source>
</evidence>
<feature type="transmembrane region" description="Helical" evidence="6">
    <location>
        <begin position="309"/>
        <end position="333"/>
    </location>
</feature>
<gene>
    <name evidence="7" type="ORF">EYH02_00555</name>
</gene>
<comment type="subcellular location">
    <subcellularLocation>
        <location evidence="1">Membrane</location>
        <topology evidence="1">Multi-pass membrane protein</topology>
    </subcellularLocation>
</comment>
<feature type="transmembrane region" description="Helical" evidence="6">
    <location>
        <begin position="141"/>
        <end position="164"/>
    </location>
</feature>
<evidence type="ECO:0000256" key="5">
    <source>
        <dbReference type="ARBA" id="ARBA00023136"/>
    </source>
</evidence>
<comment type="caution">
    <text evidence="7">The sequence shown here is derived from an EMBL/GenBank/DDBJ whole genome shotgun (WGS) entry which is preliminary data.</text>
</comment>
<dbReference type="AlphaFoldDB" id="A0A832YYN7"/>
<feature type="transmembrane region" description="Helical" evidence="6">
    <location>
        <begin position="105"/>
        <end position="129"/>
    </location>
</feature>
<evidence type="ECO:0000256" key="3">
    <source>
        <dbReference type="ARBA" id="ARBA00022692"/>
    </source>
</evidence>